<dbReference type="Gene3D" id="1.10.10.10">
    <property type="entry name" value="Winged helix-like DNA-binding domain superfamily/Winged helix DNA-binding domain"/>
    <property type="match status" value="1"/>
</dbReference>
<evidence type="ECO:0000256" key="1">
    <source>
        <dbReference type="ARBA" id="ARBA00023015"/>
    </source>
</evidence>
<evidence type="ECO:0000259" key="4">
    <source>
        <dbReference type="PROSITE" id="PS50949"/>
    </source>
</evidence>
<dbReference type="InterPro" id="IPR036390">
    <property type="entry name" value="WH_DNA-bd_sf"/>
</dbReference>
<dbReference type="PROSITE" id="PS50949">
    <property type="entry name" value="HTH_GNTR"/>
    <property type="match status" value="1"/>
</dbReference>
<dbReference type="SMART" id="SM00345">
    <property type="entry name" value="HTH_GNTR"/>
    <property type="match status" value="1"/>
</dbReference>
<dbReference type="FunFam" id="1.10.10.10:FF:000079">
    <property type="entry name" value="GntR family transcriptional regulator"/>
    <property type="match status" value="1"/>
</dbReference>
<reference evidence="5" key="1">
    <citation type="submission" date="2018-05" db="EMBL/GenBank/DDBJ databases">
        <authorList>
            <person name="Lanie J.A."/>
            <person name="Ng W.-L."/>
            <person name="Kazmierczak K.M."/>
            <person name="Andrzejewski T.M."/>
            <person name="Davidsen T.M."/>
            <person name="Wayne K.J."/>
            <person name="Tettelin H."/>
            <person name="Glass J.I."/>
            <person name="Rusch D."/>
            <person name="Podicherti R."/>
            <person name="Tsui H.-C.T."/>
            <person name="Winkler M.E."/>
        </authorList>
    </citation>
    <scope>NUCLEOTIDE SEQUENCE</scope>
</reference>
<dbReference type="PRINTS" id="PR00035">
    <property type="entry name" value="HTHGNTR"/>
</dbReference>
<dbReference type="PANTHER" id="PTHR44846">
    <property type="entry name" value="MANNOSYL-D-GLYCERATE TRANSPORT/METABOLISM SYSTEM REPRESSOR MNGR-RELATED"/>
    <property type="match status" value="1"/>
</dbReference>
<keyword evidence="3" id="KW-0804">Transcription</keyword>
<dbReference type="AlphaFoldDB" id="A0A381QDV2"/>
<organism evidence="5">
    <name type="scientific">marine metagenome</name>
    <dbReference type="NCBI Taxonomy" id="408172"/>
    <lineage>
        <taxon>unclassified sequences</taxon>
        <taxon>metagenomes</taxon>
        <taxon>ecological metagenomes</taxon>
    </lineage>
</organism>
<dbReference type="CDD" id="cd07377">
    <property type="entry name" value="WHTH_GntR"/>
    <property type="match status" value="1"/>
</dbReference>
<evidence type="ECO:0000313" key="5">
    <source>
        <dbReference type="EMBL" id="SUZ77180.1"/>
    </source>
</evidence>
<dbReference type="GO" id="GO:0003677">
    <property type="term" value="F:DNA binding"/>
    <property type="evidence" value="ECO:0007669"/>
    <property type="project" value="UniProtKB-KW"/>
</dbReference>
<dbReference type="Pfam" id="PF07702">
    <property type="entry name" value="UTRA"/>
    <property type="match status" value="1"/>
</dbReference>
<dbReference type="InterPro" id="IPR050679">
    <property type="entry name" value="Bact_HTH_transcr_reg"/>
</dbReference>
<protein>
    <recommendedName>
        <fullName evidence="4">HTH gntR-type domain-containing protein</fullName>
    </recommendedName>
</protein>
<dbReference type="SUPFAM" id="SSF46785">
    <property type="entry name" value="Winged helix' DNA-binding domain"/>
    <property type="match status" value="1"/>
</dbReference>
<feature type="domain" description="HTH gntR-type" evidence="4">
    <location>
        <begin position="35"/>
        <end position="103"/>
    </location>
</feature>
<keyword evidence="2" id="KW-0238">DNA-binding</keyword>
<evidence type="ECO:0000256" key="2">
    <source>
        <dbReference type="ARBA" id="ARBA00023125"/>
    </source>
</evidence>
<dbReference type="Gene3D" id="3.40.1410.10">
    <property type="entry name" value="Chorismate lyase-like"/>
    <property type="match status" value="1"/>
</dbReference>
<proteinExistence type="predicted"/>
<dbReference type="EMBL" id="UINC01001306">
    <property type="protein sequence ID" value="SUZ77180.1"/>
    <property type="molecule type" value="Genomic_DNA"/>
</dbReference>
<dbReference type="GO" id="GO:0003700">
    <property type="term" value="F:DNA-binding transcription factor activity"/>
    <property type="evidence" value="ECO:0007669"/>
    <property type="project" value="InterPro"/>
</dbReference>
<dbReference type="InterPro" id="IPR000524">
    <property type="entry name" value="Tscrpt_reg_HTH_GntR"/>
</dbReference>
<gene>
    <name evidence="5" type="ORF">METZ01_LOCUS30034</name>
</gene>
<dbReference type="InterPro" id="IPR028978">
    <property type="entry name" value="Chorismate_lyase_/UTRA_dom_sf"/>
</dbReference>
<name>A0A381QDV2_9ZZZZ</name>
<dbReference type="SUPFAM" id="SSF64288">
    <property type="entry name" value="Chorismate lyase-like"/>
    <property type="match status" value="1"/>
</dbReference>
<keyword evidence="1" id="KW-0805">Transcription regulation</keyword>
<evidence type="ECO:0000256" key="3">
    <source>
        <dbReference type="ARBA" id="ARBA00023163"/>
    </source>
</evidence>
<dbReference type="Pfam" id="PF00392">
    <property type="entry name" value="GntR"/>
    <property type="match status" value="1"/>
</dbReference>
<dbReference type="SMART" id="SM00866">
    <property type="entry name" value="UTRA"/>
    <property type="match status" value="1"/>
</dbReference>
<dbReference type="PANTHER" id="PTHR44846:SF1">
    <property type="entry name" value="MANNOSYL-D-GLYCERATE TRANSPORT_METABOLISM SYSTEM REPRESSOR MNGR-RELATED"/>
    <property type="match status" value="1"/>
</dbReference>
<dbReference type="InterPro" id="IPR011663">
    <property type="entry name" value="UTRA"/>
</dbReference>
<accession>A0A381QDV2</accession>
<dbReference type="GO" id="GO:0045892">
    <property type="term" value="P:negative regulation of DNA-templated transcription"/>
    <property type="evidence" value="ECO:0007669"/>
    <property type="project" value="TreeGrafter"/>
</dbReference>
<dbReference type="InterPro" id="IPR036388">
    <property type="entry name" value="WH-like_DNA-bd_sf"/>
</dbReference>
<sequence>MNSKPDIDPANPPQQAPLDMASAIPVTVVNPNVAIPLYQQIKDHCQSGIKSGGYPVDSRLPSERQLAEKFMVSRMTVTKAFKELEREGWVYARSGKGTFVAPQTIIDQTLEKLTSFTEDMAAQNLKVTSRILSISIENADESIAKKLWIGPGTLIFVLERFRLADEELISLERTHIPYTLCPDIEKHYDFSKESLYKVLREQYSFKLVVAQQTVEARLPTEDEMKKLGIEKSKPVLSFERSTLNENSHPVEFVNSVYLGDRYKLKIMLKPTSSIVKGEGQN</sequence>